<evidence type="ECO:0000256" key="2">
    <source>
        <dbReference type="SAM" id="SignalP"/>
    </source>
</evidence>
<proteinExistence type="inferred from homology"/>
<dbReference type="OrthoDB" id="9096520at2759"/>
<dbReference type="GO" id="GO:0016020">
    <property type="term" value="C:membrane"/>
    <property type="evidence" value="ECO:0007669"/>
    <property type="project" value="InterPro"/>
</dbReference>
<feature type="domain" description="THD" evidence="3">
    <location>
        <begin position="141"/>
        <end position="279"/>
    </location>
</feature>
<accession>A0A2I0UIA6</accession>
<keyword evidence="5" id="KW-1185">Reference proteome</keyword>
<protein>
    <submittedName>
        <fullName evidence="4">Tumor necrosis factor ligand superfamily member 18-like protein</fullName>
    </submittedName>
</protein>
<comment type="similarity">
    <text evidence="1">Belongs to the tumor necrosis factor family.</text>
</comment>
<name>A0A2I0UIA6_LIMLA</name>
<gene>
    <name evidence="4" type="ORF">llap_3927</name>
</gene>
<feature type="chain" id="PRO_5014175012" evidence="2">
    <location>
        <begin position="21"/>
        <end position="279"/>
    </location>
</feature>
<dbReference type="InterPro" id="IPR008983">
    <property type="entry name" value="Tumour_necrosis_fac-like_dom"/>
</dbReference>
<evidence type="ECO:0000256" key="1">
    <source>
        <dbReference type="ARBA" id="ARBA00008670"/>
    </source>
</evidence>
<keyword evidence="2" id="KW-0732">Signal</keyword>
<evidence type="ECO:0000313" key="5">
    <source>
        <dbReference type="Proteomes" id="UP000233556"/>
    </source>
</evidence>
<dbReference type="Gene3D" id="2.60.120.40">
    <property type="match status" value="1"/>
</dbReference>
<evidence type="ECO:0000259" key="3">
    <source>
        <dbReference type="PROSITE" id="PS50049"/>
    </source>
</evidence>
<dbReference type="GO" id="GO:0006955">
    <property type="term" value="P:immune response"/>
    <property type="evidence" value="ECO:0007669"/>
    <property type="project" value="InterPro"/>
</dbReference>
<dbReference type="SUPFAM" id="SSF49842">
    <property type="entry name" value="TNF-like"/>
    <property type="match status" value="1"/>
</dbReference>
<evidence type="ECO:0000313" key="4">
    <source>
        <dbReference type="EMBL" id="PKU45777.1"/>
    </source>
</evidence>
<dbReference type="PROSITE" id="PS50049">
    <property type="entry name" value="THD_2"/>
    <property type="match status" value="1"/>
</dbReference>
<organism evidence="4 5">
    <name type="scientific">Limosa lapponica baueri</name>
    <dbReference type="NCBI Taxonomy" id="1758121"/>
    <lineage>
        <taxon>Eukaryota</taxon>
        <taxon>Metazoa</taxon>
        <taxon>Chordata</taxon>
        <taxon>Craniata</taxon>
        <taxon>Vertebrata</taxon>
        <taxon>Euteleostomi</taxon>
        <taxon>Archelosauria</taxon>
        <taxon>Archosauria</taxon>
        <taxon>Dinosauria</taxon>
        <taxon>Saurischia</taxon>
        <taxon>Theropoda</taxon>
        <taxon>Coelurosauria</taxon>
        <taxon>Aves</taxon>
        <taxon>Neognathae</taxon>
        <taxon>Neoaves</taxon>
        <taxon>Charadriiformes</taxon>
        <taxon>Scolopacidae</taxon>
        <taxon>Limosa</taxon>
    </lineage>
</organism>
<dbReference type="GO" id="GO:0005164">
    <property type="term" value="F:tumor necrosis factor receptor binding"/>
    <property type="evidence" value="ECO:0007669"/>
    <property type="project" value="InterPro"/>
</dbReference>
<reference evidence="5" key="2">
    <citation type="submission" date="2017-12" db="EMBL/GenBank/DDBJ databases">
        <title>Genome sequence of the Bar-tailed Godwit (Limosa lapponica baueri).</title>
        <authorList>
            <person name="Lima N.C.B."/>
            <person name="Parody-Merino A.M."/>
            <person name="Battley P.F."/>
            <person name="Fidler A.E."/>
            <person name="Prosdocimi F."/>
        </authorList>
    </citation>
    <scope>NUCLEOTIDE SEQUENCE [LARGE SCALE GENOMIC DNA]</scope>
</reference>
<dbReference type="InterPro" id="IPR006052">
    <property type="entry name" value="TNF_dom"/>
</dbReference>
<dbReference type="EMBL" id="KZ505742">
    <property type="protein sequence ID" value="PKU45777.1"/>
    <property type="molecule type" value="Genomic_DNA"/>
</dbReference>
<dbReference type="Proteomes" id="UP000233556">
    <property type="component" value="Unassembled WGS sequence"/>
</dbReference>
<feature type="signal peptide" evidence="2">
    <location>
        <begin position="1"/>
        <end position="20"/>
    </location>
</feature>
<reference evidence="5" key="1">
    <citation type="submission" date="2017-11" db="EMBL/GenBank/DDBJ databases">
        <authorList>
            <person name="Lima N.C."/>
            <person name="Parody-Merino A.M."/>
            <person name="Battley P.F."/>
            <person name="Fidler A.E."/>
            <person name="Prosdocimi F."/>
        </authorList>
    </citation>
    <scope>NUCLEOTIDE SEQUENCE [LARGE SCALE GENOMIC DNA]</scope>
</reference>
<sequence>MGITVLLAGLSPVFNLRCFADSITQNQRNLPNTQEKAAPQGDRKQYTGVETPLGLFCASAFLISLESCGNWKHASLPIDTHKERLRHKVKMGQPLLSLKTSWSGLGKLMPGHRSCAGHMDLVSIQIPETQFLVLSDLCCVKDNHLTALMSGYNCSKDRLKNSVRNIKDPMSWEWNLEHCNGFVQDHDQYLVIEQRGNYFIYAQVNRREVINQSFTLMLFKEPNIMLNKVVGPQGGDDKGTINFGRPFFLQRGDKLYCKANLDLDEILAGNQSYWGLYKI</sequence>
<dbReference type="AlphaFoldDB" id="A0A2I0UIA6"/>